<evidence type="ECO:0008006" key="3">
    <source>
        <dbReference type="Google" id="ProtNLM"/>
    </source>
</evidence>
<dbReference type="Gene3D" id="3.40.50.410">
    <property type="entry name" value="von Willebrand factor, type A domain"/>
    <property type="match status" value="1"/>
</dbReference>
<proteinExistence type="predicted"/>
<keyword evidence="2" id="KW-1185">Reference proteome</keyword>
<protein>
    <recommendedName>
        <fullName evidence="3">VWFA domain-containing protein</fullName>
    </recommendedName>
</protein>
<dbReference type="InterPro" id="IPR036465">
    <property type="entry name" value="vWFA_dom_sf"/>
</dbReference>
<reference evidence="1 2" key="1">
    <citation type="submission" date="2014-03" db="EMBL/GenBank/DDBJ databases">
        <title>Draft genome of the hookworm Oesophagostomum dentatum.</title>
        <authorList>
            <person name="Mitreva M."/>
        </authorList>
    </citation>
    <scope>NUCLEOTIDE SEQUENCE [LARGE SCALE GENOMIC DNA]</scope>
    <source>
        <strain evidence="1 2">OD-Hann</strain>
    </source>
</reference>
<evidence type="ECO:0000313" key="1">
    <source>
        <dbReference type="EMBL" id="KHJ98827.1"/>
    </source>
</evidence>
<dbReference type="SUPFAM" id="SSF53300">
    <property type="entry name" value="vWA-like"/>
    <property type="match status" value="1"/>
</dbReference>
<sequence length="83" mass="9318">MAFRMCYIRNELLKTYSTGAQLLREVGALVYVVGLANGPLNRNELEVIAGHSSRVYGTSDVSELEEELRTLTRICSRKKKVQA</sequence>
<name>A0A0B1TSL0_OESDE</name>
<accession>A0A0B1TSL0</accession>
<dbReference type="AlphaFoldDB" id="A0A0B1TSL0"/>
<dbReference type="EMBL" id="KN549270">
    <property type="protein sequence ID" value="KHJ98827.1"/>
    <property type="molecule type" value="Genomic_DNA"/>
</dbReference>
<dbReference type="Proteomes" id="UP000053660">
    <property type="component" value="Unassembled WGS sequence"/>
</dbReference>
<organism evidence="1 2">
    <name type="scientific">Oesophagostomum dentatum</name>
    <name type="common">Nodular worm</name>
    <dbReference type="NCBI Taxonomy" id="61180"/>
    <lineage>
        <taxon>Eukaryota</taxon>
        <taxon>Metazoa</taxon>
        <taxon>Ecdysozoa</taxon>
        <taxon>Nematoda</taxon>
        <taxon>Chromadorea</taxon>
        <taxon>Rhabditida</taxon>
        <taxon>Rhabditina</taxon>
        <taxon>Rhabditomorpha</taxon>
        <taxon>Strongyloidea</taxon>
        <taxon>Strongylidae</taxon>
        <taxon>Oesophagostomum</taxon>
    </lineage>
</organism>
<evidence type="ECO:0000313" key="2">
    <source>
        <dbReference type="Proteomes" id="UP000053660"/>
    </source>
</evidence>
<gene>
    <name evidence="1" type="ORF">OESDEN_01183</name>
</gene>